<dbReference type="RefSeq" id="WP_058462763.1">
    <property type="nucleotide sequence ID" value="NZ_CAAAHS010000013.1"/>
</dbReference>
<feature type="transmembrane region" description="Helical" evidence="1">
    <location>
        <begin position="104"/>
        <end position="125"/>
    </location>
</feature>
<dbReference type="OrthoDB" id="572589at2"/>
<proteinExistence type="predicted"/>
<organism evidence="2 4">
    <name type="scientific">Legionella adelaidensis</name>
    <dbReference type="NCBI Taxonomy" id="45056"/>
    <lineage>
        <taxon>Bacteria</taxon>
        <taxon>Pseudomonadati</taxon>
        <taxon>Pseudomonadota</taxon>
        <taxon>Gammaproteobacteria</taxon>
        <taxon>Legionellales</taxon>
        <taxon>Legionellaceae</taxon>
        <taxon>Legionella</taxon>
    </lineage>
</organism>
<reference evidence="2 4" key="1">
    <citation type="submission" date="2015-11" db="EMBL/GenBank/DDBJ databases">
        <title>Identification of large and diverse effector repertoires of 38 Legionella species.</title>
        <authorList>
            <person name="Burstein D."/>
            <person name="Amaro F."/>
            <person name="Zusman T."/>
            <person name="Lifshitz Z."/>
            <person name="Cohen O."/>
            <person name="Gilbert J.A."/>
            <person name="Pupko T."/>
            <person name="Shuman H.A."/>
            <person name="Segal G."/>
        </authorList>
    </citation>
    <scope>NUCLEOTIDE SEQUENCE [LARGE SCALE GENOMIC DNA]</scope>
    <source>
        <strain evidence="2 4">1762-AUS-E</strain>
    </source>
</reference>
<evidence type="ECO:0000313" key="3">
    <source>
        <dbReference type="EMBL" id="VEH85312.1"/>
    </source>
</evidence>
<accession>A0A0W0R1N8</accession>
<evidence type="ECO:0000256" key="1">
    <source>
        <dbReference type="SAM" id="Phobius"/>
    </source>
</evidence>
<dbReference type="AlphaFoldDB" id="A0A0W0R1N8"/>
<keyword evidence="4" id="KW-1185">Reference proteome</keyword>
<feature type="transmembrane region" description="Helical" evidence="1">
    <location>
        <begin position="69"/>
        <end position="92"/>
    </location>
</feature>
<evidence type="ECO:0000313" key="5">
    <source>
        <dbReference type="Proteomes" id="UP000281170"/>
    </source>
</evidence>
<dbReference type="EMBL" id="LR134422">
    <property type="protein sequence ID" value="VEH85312.1"/>
    <property type="molecule type" value="Genomic_DNA"/>
</dbReference>
<evidence type="ECO:0000313" key="2">
    <source>
        <dbReference type="EMBL" id="KTC65008.1"/>
    </source>
</evidence>
<dbReference type="EMBL" id="LNKA01000011">
    <property type="protein sequence ID" value="KTC65008.1"/>
    <property type="molecule type" value="Genomic_DNA"/>
</dbReference>
<keyword evidence="1" id="KW-0472">Membrane</keyword>
<gene>
    <name evidence="2" type="ORF">Lade_1688</name>
    <name evidence="3" type="ORF">NCTC12735_00939</name>
</gene>
<dbReference type="STRING" id="45056.Lade_1688"/>
<keyword evidence="1" id="KW-1133">Transmembrane helix</keyword>
<dbReference type="KEGG" id="ladl:NCTC12735_00939"/>
<geneLocation type="plasmid" evidence="3 5">
    <name>13</name>
</geneLocation>
<reference evidence="3 5" key="2">
    <citation type="submission" date="2018-12" db="EMBL/GenBank/DDBJ databases">
        <authorList>
            <consortium name="Pathogen Informatics"/>
        </authorList>
    </citation>
    <scope>NUCLEOTIDE SEQUENCE [LARGE SCALE GENOMIC DNA]</scope>
    <source>
        <strain evidence="3 5">NCTC12735</strain>
        <plasmid evidence="5">13</plasmid>
    </source>
</reference>
<dbReference type="Proteomes" id="UP000281170">
    <property type="component" value="Plasmid 13"/>
</dbReference>
<feature type="transmembrane region" description="Helical" evidence="1">
    <location>
        <begin position="43"/>
        <end position="63"/>
    </location>
</feature>
<feature type="transmembrane region" description="Helical" evidence="1">
    <location>
        <begin position="6"/>
        <end position="23"/>
    </location>
</feature>
<dbReference type="PATRIC" id="fig|45056.6.peg.1742"/>
<evidence type="ECO:0000313" key="4">
    <source>
        <dbReference type="Proteomes" id="UP000054859"/>
    </source>
</evidence>
<sequence length="127" mass="14662">MNTIFLATVIGWYFVFFSVLLLFRGEETRAIMRDILGQRSLFFIIAIITLILGILMVVSHNLWVMGWPLAVTFVSWFVLLSALFRLFFLEVAMTGAQRFIRNKAAVTTFSIVLLLIGVFLLYNVYLR</sequence>
<dbReference type="Proteomes" id="UP000054859">
    <property type="component" value="Unassembled WGS sequence"/>
</dbReference>
<name>A0A0W0R1N8_9GAMM</name>
<keyword evidence="3" id="KW-0614">Plasmid</keyword>
<keyword evidence="1" id="KW-0812">Transmembrane</keyword>
<protein>
    <submittedName>
        <fullName evidence="2">Integral membrane protein (PIN domain superfamily)</fullName>
    </submittedName>
</protein>